<evidence type="ECO:0000256" key="1">
    <source>
        <dbReference type="ARBA" id="ARBA00007768"/>
    </source>
</evidence>
<comment type="caution">
    <text evidence="3">The sequence shown here is derived from an EMBL/GenBank/DDBJ whole genome shotgun (WGS) entry which is preliminary data.</text>
</comment>
<dbReference type="RefSeq" id="WP_163818373.1">
    <property type="nucleotide sequence ID" value="NZ_JAAGOB010000004.1"/>
</dbReference>
<dbReference type="Gene3D" id="3.20.20.380">
    <property type="entry name" value="Copper homeostasis (CutC) domain"/>
    <property type="match status" value="1"/>
</dbReference>
<dbReference type="GO" id="GO:0005507">
    <property type="term" value="F:copper ion binding"/>
    <property type="evidence" value="ECO:0007669"/>
    <property type="project" value="TreeGrafter"/>
</dbReference>
<dbReference type="SUPFAM" id="SSF110395">
    <property type="entry name" value="CutC-like"/>
    <property type="match status" value="1"/>
</dbReference>
<sequence>MQPLLEVIVLGAADAAGAVEGGADRLEVVTDMGAGGLTPSVQTVRDLKRACDLPLRVMLRANDGFATSGSELSRLMGAAHQLYAAGADGFVLGFLNPAVEIDVDATLALVEELSGAPWTFHRAIDQTLDDDRAWETVSGLPGLDTVLTAGSPRGVGAGLDELCRRAVDSPVAAKLMMAGGGLAPDHVPWLARAGVRQFHIGAAARPGRSWKAYTDAALIRSWRRLIDDAVASAL</sequence>
<evidence type="ECO:0000313" key="3">
    <source>
        <dbReference type="EMBL" id="NED95617.1"/>
    </source>
</evidence>
<gene>
    <name evidence="3" type="ORF">G1H11_09860</name>
</gene>
<dbReference type="EMBL" id="JAAGOB010000004">
    <property type="protein sequence ID" value="NED95617.1"/>
    <property type="molecule type" value="Genomic_DNA"/>
</dbReference>
<dbReference type="PANTHER" id="PTHR12598">
    <property type="entry name" value="COPPER HOMEOSTASIS PROTEIN CUTC"/>
    <property type="match status" value="1"/>
</dbReference>
<evidence type="ECO:0000313" key="4">
    <source>
        <dbReference type="Proteomes" id="UP000469185"/>
    </source>
</evidence>
<dbReference type="InterPro" id="IPR036822">
    <property type="entry name" value="CutC-like_dom_sf"/>
</dbReference>
<dbReference type="Proteomes" id="UP000469185">
    <property type="component" value="Unassembled WGS sequence"/>
</dbReference>
<evidence type="ECO:0000256" key="2">
    <source>
        <dbReference type="ARBA" id="ARBA00019014"/>
    </source>
</evidence>
<dbReference type="Pfam" id="PF03932">
    <property type="entry name" value="CutC"/>
    <property type="match status" value="1"/>
</dbReference>
<organism evidence="3 4">
    <name type="scientific">Phytoactinopolyspora alkaliphila</name>
    <dbReference type="NCBI Taxonomy" id="1783498"/>
    <lineage>
        <taxon>Bacteria</taxon>
        <taxon>Bacillati</taxon>
        <taxon>Actinomycetota</taxon>
        <taxon>Actinomycetes</taxon>
        <taxon>Jiangellales</taxon>
        <taxon>Jiangellaceae</taxon>
        <taxon>Phytoactinopolyspora</taxon>
    </lineage>
</organism>
<dbReference type="InterPro" id="IPR005627">
    <property type="entry name" value="CutC-like"/>
</dbReference>
<name>A0A6N9YL24_9ACTN</name>
<accession>A0A6N9YL24</accession>
<keyword evidence="4" id="KW-1185">Reference proteome</keyword>
<dbReference type="AlphaFoldDB" id="A0A6N9YL24"/>
<comment type="similarity">
    <text evidence="1">Belongs to the CutC family.</text>
</comment>
<reference evidence="3 4" key="1">
    <citation type="submission" date="2020-02" db="EMBL/GenBank/DDBJ databases">
        <authorList>
            <person name="Li X.-J."/>
            <person name="Feng X.-M."/>
        </authorList>
    </citation>
    <scope>NUCLEOTIDE SEQUENCE [LARGE SCALE GENOMIC DNA]</scope>
    <source>
        <strain evidence="3 4">CGMCC 4.7225</strain>
    </source>
</reference>
<dbReference type="PANTHER" id="PTHR12598:SF0">
    <property type="entry name" value="COPPER HOMEOSTASIS PROTEIN CUTC HOMOLOG"/>
    <property type="match status" value="1"/>
</dbReference>
<proteinExistence type="inferred from homology"/>
<protein>
    <recommendedName>
        <fullName evidence="2">Copper homeostasis protein cutC homolog</fullName>
    </recommendedName>
</protein>